<dbReference type="Gene3D" id="1.10.10.1350">
    <property type="entry name" value="Spidroin domain, C-terminal domain"/>
    <property type="match status" value="1"/>
</dbReference>
<keyword evidence="4" id="KW-1185">Reference proteome</keyword>
<dbReference type="Proteomes" id="UP000054359">
    <property type="component" value="Unassembled WGS sequence"/>
</dbReference>
<feature type="chain" id="PRO_5001829340" description="Spidroin C-terminal domain-containing protein" evidence="1">
    <location>
        <begin position="18"/>
        <end position="364"/>
    </location>
</feature>
<feature type="non-terminal residue" evidence="3">
    <location>
        <position position="364"/>
    </location>
</feature>
<dbReference type="OrthoDB" id="10553974at2759"/>
<evidence type="ECO:0000256" key="1">
    <source>
        <dbReference type="SAM" id="SignalP"/>
    </source>
</evidence>
<dbReference type="InterPro" id="IPR038542">
    <property type="entry name" value="Spidroin_C_sf"/>
</dbReference>
<keyword evidence="1" id="KW-0732">Signal</keyword>
<dbReference type="Gene3D" id="1.10.274.60">
    <property type="entry name" value="Spidroin, repetitive domain"/>
    <property type="match status" value="2"/>
</dbReference>
<organism evidence="3 4">
    <name type="scientific">Stegodyphus mimosarum</name>
    <name type="common">African social velvet spider</name>
    <dbReference type="NCBI Taxonomy" id="407821"/>
    <lineage>
        <taxon>Eukaryota</taxon>
        <taxon>Metazoa</taxon>
        <taxon>Ecdysozoa</taxon>
        <taxon>Arthropoda</taxon>
        <taxon>Chelicerata</taxon>
        <taxon>Arachnida</taxon>
        <taxon>Araneae</taxon>
        <taxon>Araneomorphae</taxon>
        <taxon>Entelegynae</taxon>
        <taxon>Eresoidea</taxon>
        <taxon>Eresidae</taxon>
        <taxon>Stegodyphus</taxon>
    </lineage>
</organism>
<protein>
    <recommendedName>
        <fullName evidence="2">Spidroin C-terminal domain-containing protein</fullName>
    </recommendedName>
</protein>
<evidence type="ECO:0000259" key="2">
    <source>
        <dbReference type="Pfam" id="PF11260"/>
    </source>
</evidence>
<dbReference type="EMBL" id="KK113634">
    <property type="protein sequence ID" value="KFM60634.1"/>
    <property type="molecule type" value="Genomic_DNA"/>
</dbReference>
<dbReference type="InterPro" id="IPR021001">
    <property type="entry name" value="Spidroin_C"/>
</dbReference>
<feature type="signal peptide" evidence="1">
    <location>
        <begin position="1"/>
        <end position="17"/>
    </location>
</feature>
<name>A0A087T695_STEMI</name>
<proteinExistence type="predicted"/>
<feature type="domain" description="Spidroin C-terminal" evidence="2">
    <location>
        <begin position="257"/>
        <end position="329"/>
    </location>
</feature>
<dbReference type="Pfam" id="PF11260">
    <property type="entry name" value="Spidroin_MaSp"/>
    <property type="match status" value="1"/>
</dbReference>
<evidence type="ECO:0000313" key="3">
    <source>
        <dbReference type="EMBL" id="KFM60634.1"/>
    </source>
</evidence>
<accession>A0A087T695</accession>
<gene>
    <name evidence="3" type="ORF">X975_22661</name>
</gene>
<reference evidence="3 4" key="1">
    <citation type="submission" date="2013-11" db="EMBL/GenBank/DDBJ databases">
        <title>Genome sequencing of Stegodyphus mimosarum.</title>
        <authorList>
            <person name="Bechsgaard J."/>
        </authorList>
    </citation>
    <scope>NUCLEOTIDE SEQUENCE [LARGE SCALE GENOMIC DNA]</scope>
</reference>
<sequence length="364" mass="38584">MTWWILTFLLFFSAVLRIEPGSSLRAYAQEIAELTVRILLSKNLLTSKAVALARTSVQNAIATALETSAAQEISAAGTVSTSADTSVEAGSRRTGILPGVTAYVARDGASDIEEAFGSHLYGTLLVNPRFSTLFGSEFSLEKVRPFLFALASHIHSFSQFSSISANDLFERYIEVVNALPLGSSVQAYALALSQATAELLYENNLLSWDALAKEDAEAAGAGEAQATVSSTLVSSSTVESAAAETAASAILSPSVLSILSSSESEKRIASLISVIISSLPAPGGKFDYLTFARGLASLLSDIRAGNPSYSASDVITEGLLEALVAFIQMEEYITLSDRPIEYSDYVTKAISDSLNVAFKSQQLI</sequence>
<dbReference type="AlphaFoldDB" id="A0A087T695"/>
<evidence type="ECO:0000313" key="4">
    <source>
        <dbReference type="Proteomes" id="UP000054359"/>
    </source>
</evidence>
<dbReference type="InterPro" id="IPR043070">
    <property type="entry name" value="Spidroin_repeat"/>
</dbReference>